<dbReference type="RefSeq" id="WP_379585229.1">
    <property type="nucleotide sequence ID" value="NZ_JBHSQW010000026.1"/>
</dbReference>
<protein>
    <submittedName>
        <fullName evidence="2">Uncharacterized protein</fullName>
    </submittedName>
</protein>
<accession>A0ABW1J3A3</accession>
<keyword evidence="1" id="KW-0472">Membrane</keyword>
<dbReference type="EMBL" id="JBHSQW010000026">
    <property type="protein sequence ID" value="MFC5995097.1"/>
    <property type="molecule type" value="Genomic_DNA"/>
</dbReference>
<name>A0ABW1J3A3_9PSEU</name>
<feature type="transmembrane region" description="Helical" evidence="1">
    <location>
        <begin position="74"/>
        <end position="91"/>
    </location>
</feature>
<evidence type="ECO:0000256" key="1">
    <source>
        <dbReference type="SAM" id="Phobius"/>
    </source>
</evidence>
<proteinExistence type="predicted"/>
<comment type="caution">
    <text evidence="2">The sequence shown here is derived from an EMBL/GenBank/DDBJ whole genome shotgun (WGS) entry which is preliminary data.</text>
</comment>
<keyword evidence="3" id="KW-1185">Reference proteome</keyword>
<organism evidence="2 3">
    <name type="scientific">Pseudonocardia hispaniensis</name>
    <dbReference type="NCBI Taxonomy" id="904933"/>
    <lineage>
        <taxon>Bacteria</taxon>
        <taxon>Bacillati</taxon>
        <taxon>Actinomycetota</taxon>
        <taxon>Actinomycetes</taxon>
        <taxon>Pseudonocardiales</taxon>
        <taxon>Pseudonocardiaceae</taxon>
        <taxon>Pseudonocardia</taxon>
    </lineage>
</organism>
<sequence>MSRTPTDAGPFLAVPAFVIGVEAVLEKGVSPPGVLPWPGGGADDSGCVLVGWAVPVGWAVVLVGWAVPVGWGVLVGWGVVGGAVWAAVVLVDRCAVVADGEACRGSDDGGVACRVVGGLSLVGWECSVKLCGAFAAGRPVVVGAGSVELVVEGFVVGGGVVVGGGCSPVGWICSVAVFPDVGDGVVLAGGSGGRGGGWAEGSAVGVTPV</sequence>
<evidence type="ECO:0000313" key="3">
    <source>
        <dbReference type="Proteomes" id="UP001596302"/>
    </source>
</evidence>
<reference evidence="3" key="1">
    <citation type="journal article" date="2019" name="Int. J. Syst. Evol. Microbiol.">
        <title>The Global Catalogue of Microorganisms (GCM) 10K type strain sequencing project: providing services to taxonomists for standard genome sequencing and annotation.</title>
        <authorList>
            <consortium name="The Broad Institute Genomics Platform"/>
            <consortium name="The Broad Institute Genome Sequencing Center for Infectious Disease"/>
            <person name="Wu L."/>
            <person name="Ma J."/>
        </authorList>
    </citation>
    <scope>NUCLEOTIDE SEQUENCE [LARGE SCALE GENOMIC DNA]</scope>
    <source>
        <strain evidence="3">CCM 8391</strain>
    </source>
</reference>
<gene>
    <name evidence="2" type="ORF">ACFQE5_12825</name>
</gene>
<evidence type="ECO:0000313" key="2">
    <source>
        <dbReference type="EMBL" id="MFC5995097.1"/>
    </source>
</evidence>
<feature type="transmembrane region" description="Helical" evidence="1">
    <location>
        <begin position="47"/>
        <end position="67"/>
    </location>
</feature>
<dbReference type="Proteomes" id="UP001596302">
    <property type="component" value="Unassembled WGS sequence"/>
</dbReference>
<keyword evidence="1" id="KW-0812">Transmembrane</keyword>
<keyword evidence="1" id="KW-1133">Transmembrane helix</keyword>